<name>A0ACB8QF70_9AGAM</name>
<dbReference type="EMBL" id="MU273648">
    <property type="protein sequence ID" value="KAI0029946.1"/>
    <property type="molecule type" value="Genomic_DNA"/>
</dbReference>
<evidence type="ECO:0000313" key="1">
    <source>
        <dbReference type="EMBL" id="KAI0029946.1"/>
    </source>
</evidence>
<protein>
    <submittedName>
        <fullName evidence="1">Uncharacterized protein</fullName>
    </submittedName>
</protein>
<reference evidence="1" key="1">
    <citation type="submission" date="2021-02" db="EMBL/GenBank/DDBJ databases">
        <authorList>
            <consortium name="DOE Joint Genome Institute"/>
            <person name="Ahrendt S."/>
            <person name="Looney B.P."/>
            <person name="Miyauchi S."/>
            <person name="Morin E."/>
            <person name="Drula E."/>
            <person name="Courty P.E."/>
            <person name="Chicoki N."/>
            <person name="Fauchery L."/>
            <person name="Kohler A."/>
            <person name="Kuo A."/>
            <person name="Labutti K."/>
            <person name="Pangilinan J."/>
            <person name="Lipzen A."/>
            <person name="Riley R."/>
            <person name="Andreopoulos W."/>
            <person name="He G."/>
            <person name="Johnson J."/>
            <person name="Barry K.W."/>
            <person name="Grigoriev I.V."/>
            <person name="Nagy L."/>
            <person name="Hibbett D."/>
            <person name="Henrissat B."/>
            <person name="Matheny P.B."/>
            <person name="Labbe J."/>
            <person name="Martin F."/>
        </authorList>
    </citation>
    <scope>NUCLEOTIDE SEQUENCE</scope>
    <source>
        <strain evidence="1">EC-137</strain>
    </source>
</reference>
<keyword evidence="2" id="KW-1185">Reference proteome</keyword>
<accession>A0ACB8QF70</accession>
<organism evidence="1 2">
    <name type="scientific">Vararia minispora EC-137</name>
    <dbReference type="NCBI Taxonomy" id="1314806"/>
    <lineage>
        <taxon>Eukaryota</taxon>
        <taxon>Fungi</taxon>
        <taxon>Dikarya</taxon>
        <taxon>Basidiomycota</taxon>
        <taxon>Agaricomycotina</taxon>
        <taxon>Agaricomycetes</taxon>
        <taxon>Russulales</taxon>
        <taxon>Lachnocladiaceae</taxon>
        <taxon>Vararia</taxon>
    </lineage>
</organism>
<sequence>MYTKEAEFRTWLVEERMLNPETMSKDQTRKEFMRFVEDFNTATLPHEKFYNMETYERRMNALRAGEFVPPAEDSYDPEADMRAHKHKHKRAAGESESYLSREQLQELRRIQQERVEVGKMKLLGMEIKQNMGVRMDGTTFDD</sequence>
<proteinExistence type="predicted"/>
<gene>
    <name evidence="1" type="ORF">K488DRAFT_72585</name>
</gene>
<reference evidence="1" key="2">
    <citation type="journal article" date="2022" name="New Phytol.">
        <title>Evolutionary transition to the ectomycorrhizal habit in the genomes of a hyperdiverse lineage of mushroom-forming fungi.</title>
        <authorList>
            <person name="Looney B."/>
            <person name="Miyauchi S."/>
            <person name="Morin E."/>
            <person name="Drula E."/>
            <person name="Courty P.E."/>
            <person name="Kohler A."/>
            <person name="Kuo A."/>
            <person name="LaButti K."/>
            <person name="Pangilinan J."/>
            <person name="Lipzen A."/>
            <person name="Riley R."/>
            <person name="Andreopoulos W."/>
            <person name="He G."/>
            <person name="Johnson J."/>
            <person name="Nolan M."/>
            <person name="Tritt A."/>
            <person name="Barry K.W."/>
            <person name="Grigoriev I.V."/>
            <person name="Nagy L.G."/>
            <person name="Hibbett D."/>
            <person name="Henrissat B."/>
            <person name="Matheny P.B."/>
            <person name="Labbe J."/>
            <person name="Martin F.M."/>
        </authorList>
    </citation>
    <scope>NUCLEOTIDE SEQUENCE</scope>
    <source>
        <strain evidence="1">EC-137</strain>
    </source>
</reference>
<comment type="caution">
    <text evidence="1">The sequence shown here is derived from an EMBL/GenBank/DDBJ whole genome shotgun (WGS) entry which is preliminary data.</text>
</comment>
<dbReference type="Proteomes" id="UP000814128">
    <property type="component" value="Unassembled WGS sequence"/>
</dbReference>
<evidence type="ECO:0000313" key="2">
    <source>
        <dbReference type="Proteomes" id="UP000814128"/>
    </source>
</evidence>